<dbReference type="Proteomes" id="UP000196158">
    <property type="component" value="Unassembled WGS sequence"/>
</dbReference>
<dbReference type="Gene3D" id="3.30.1520.10">
    <property type="entry name" value="Phox-like domain"/>
    <property type="match status" value="1"/>
</dbReference>
<evidence type="ECO:0000259" key="5">
    <source>
        <dbReference type="PROSITE" id="PS50192"/>
    </source>
</evidence>
<dbReference type="GO" id="GO:0000329">
    <property type="term" value="C:fungal-type vacuole membrane"/>
    <property type="evidence" value="ECO:0007669"/>
    <property type="project" value="UniProtKB-ARBA"/>
</dbReference>
<sequence length="368" mass="42577">MINRNGNQQSQTQVTVEDTQLINDTYTQYYIHIKVLKHGSINWDTHIHKRFSDFITLRQQMINEVGNGDFPYELPSKQFSLWGKQTSITNDVIKERKFKLEKFLYDMLNDSFDSKWRDTQTVARFLSIPKRWSDLIKDGGDTTKGNVMVTTDNDKDNWLSLYRDCKNDLAESKTTPLKGRTRKLIQLRLKVNQLEKLFANIGNSDTAMEVSEIERRKNLLALLKADINELSMQQSFDDTAVNQFSNTPNTYTNSLSRDAGSIGSENTVKIMETKRPPVGRRRFGETETTAQLNNRELLSLHKDKLKDQDEELMDLHKIIKNQKAISIQMNHELSQQNELLDSFSNDVDQTANKLKAATRRATKFNESL</sequence>
<evidence type="ECO:0000256" key="2">
    <source>
        <dbReference type="ARBA" id="ARBA00022554"/>
    </source>
</evidence>
<dbReference type="STRING" id="1789683.A0A1X7QY01"/>
<dbReference type="PROSITE" id="PS50192">
    <property type="entry name" value="T_SNARE"/>
    <property type="match status" value="1"/>
</dbReference>
<dbReference type="GO" id="GO:0016192">
    <property type="term" value="P:vesicle-mediated transport"/>
    <property type="evidence" value="ECO:0007669"/>
    <property type="project" value="UniProtKB-ARBA"/>
</dbReference>
<evidence type="ECO:0000313" key="7">
    <source>
        <dbReference type="EMBL" id="SMN18069.1"/>
    </source>
</evidence>
<comment type="function">
    <text evidence="4">Essential for proper morphogenesis of the vacuole. May exist as structural reinforcement on the surface of the vacuolar membrane and be required for maintenance against rupture by osmotic pressure.</text>
</comment>
<dbReference type="InterPro" id="IPR001683">
    <property type="entry name" value="PX_dom"/>
</dbReference>
<dbReference type="SUPFAM" id="SSF58038">
    <property type="entry name" value="SNARE fusion complex"/>
    <property type="match status" value="1"/>
</dbReference>
<proteinExistence type="predicted"/>
<gene>
    <name evidence="7" type="ORF">KASA_0Q04796G</name>
</gene>
<keyword evidence="2" id="KW-0926">Vacuole</keyword>
<feature type="domain" description="T-SNARE coiled-coil homology" evidence="5">
    <location>
        <begin position="302"/>
        <end position="364"/>
    </location>
</feature>
<organism evidence="7 8">
    <name type="scientific">Maudiozyma saulgeensis</name>
    <dbReference type="NCBI Taxonomy" id="1789683"/>
    <lineage>
        <taxon>Eukaryota</taxon>
        <taxon>Fungi</taxon>
        <taxon>Dikarya</taxon>
        <taxon>Ascomycota</taxon>
        <taxon>Saccharomycotina</taxon>
        <taxon>Saccharomycetes</taxon>
        <taxon>Saccharomycetales</taxon>
        <taxon>Saccharomycetaceae</taxon>
        <taxon>Maudiozyma</taxon>
    </lineage>
</organism>
<evidence type="ECO:0000259" key="6">
    <source>
        <dbReference type="PROSITE" id="PS50195"/>
    </source>
</evidence>
<dbReference type="CDD" id="cd15858">
    <property type="entry name" value="SNARE_VAM7"/>
    <property type="match status" value="1"/>
</dbReference>
<dbReference type="SUPFAM" id="SSF64268">
    <property type="entry name" value="PX domain"/>
    <property type="match status" value="1"/>
</dbReference>
<dbReference type="OrthoDB" id="428895at2759"/>
<dbReference type="PROSITE" id="PS50195">
    <property type="entry name" value="PX"/>
    <property type="match status" value="1"/>
</dbReference>
<name>A0A1X7QY01_9SACH</name>
<protein>
    <submittedName>
        <fullName evidence="7">Similar to Saccharomyces cerevisiae YGL212W VAM7 Vacuolar SNARE protein that functions with Vam3p in vacuolar protein trafficking</fullName>
    </submittedName>
</protein>
<reference evidence="7 8" key="1">
    <citation type="submission" date="2017-04" db="EMBL/GenBank/DDBJ databases">
        <authorList>
            <person name="Afonso C.L."/>
            <person name="Miller P.J."/>
            <person name="Scott M.A."/>
            <person name="Spackman E."/>
            <person name="Goraichik I."/>
            <person name="Dimitrov K.M."/>
            <person name="Suarez D.L."/>
            <person name="Swayne D.E."/>
        </authorList>
    </citation>
    <scope>NUCLEOTIDE SEQUENCE [LARGE SCALE GENOMIC DNA]</scope>
</reference>
<keyword evidence="3" id="KW-0175">Coiled coil</keyword>
<dbReference type="SMART" id="SM00397">
    <property type="entry name" value="t_SNARE"/>
    <property type="match status" value="1"/>
</dbReference>
<evidence type="ECO:0000256" key="3">
    <source>
        <dbReference type="ARBA" id="ARBA00023054"/>
    </source>
</evidence>
<dbReference type="GO" id="GO:0035091">
    <property type="term" value="F:phosphatidylinositol binding"/>
    <property type="evidence" value="ECO:0007669"/>
    <property type="project" value="InterPro"/>
</dbReference>
<evidence type="ECO:0000256" key="1">
    <source>
        <dbReference type="ARBA" id="ARBA00004116"/>
    </source>
</evidence>
<dbReference type="FunFam" id="1.20.5.110:FF:000058">
    <property type="entry name" value="VAM7p Vacuolar SNARE protein"/>
    <property type="match status" value="1"/>
</dbReference>
<dbReference type="GO" id="GO:0007034">
    <property type="term" value="P:vacuolar transport"/>
    <property type="evidence" value="ECO:0007669"/>
    <property type="project" value="UniProtKB-ARBA"/>
</dbReference>
<dbReference type="AlphaFoldDB" id="A0A1X7QY01"/>
<dbReference type="Gene3D" id="1.20.5.110">
    <property type="match status" value="1"/>
</dbReference>
<dbReference type="InterPro" id="IPR000727">
    <property type="entry name" value="T_SNARE_dom"/>
</dbReference>
<comment type="subcellular location">
    <subcellularLocation>
        <location evidence="1">Vacuole</location>
    </subcellularLocation>
</comment>
<evidence type="ECO:0000313" key="8">
    <source>
        <dbReference type="Proteomes" id="UP000196158"/>
    </source>
</evidence>
<dbReference type="SMART" id="SM00312">
    <property type="entry name" value="PX"/>
    <property type="match status" value="1"/>
</dbReference>
<dbReference type="EMBL" id="FXLY01000002">
    <property type="protein sequence ID" value="SMN18069.1"/>
    <property type="molecule type" value="Genomic_DNA"/>
</dbReference>
<accession>A0A1X7QY01</accession>
<dbReference type="InterPro" id="IPR036871">
    <property type="entry name" value="PX_dom_sf"/>
</dbReference>
<feature type="domain" description="PX" evidence="6">
    <location>
        <begin position="7"/>
        <end position="132"/>
    </location>
</feature>
<evidence type="ECO:0000256" key="4">
    <source>
        <dbReference type="ARBA" id="ARBA00054927"/>
    </source>
</evidence>
<dbReference type="GO" id="GO:0097576">
    <property type="term" value="P:vacuole fusion"/>
    <property type="evidence" value="ECO:0007669"/>
    <property type="project" value="UniProtKB-ARBA"/>
</dbReference>
<keyword evidence="8" id="KW-1185">Reference proteome</keyword>
<dbReference type="Pfam" id="PF00787">
    <property type="entry name" value="PX"/>
    <property type="match status" value="1"/>
</dbReference>